<dbReference type="KEGG" id="fer:FNB15_11140"/>
<dbReference type="OrthoDB" id="7373171at2"/>
<keyword evidence="3" id="KW-1185">Reference proteome</keyword>
<dbReference type="SUPFAM" id="SSF51126">
    <property type="entry name" value="Pectin lyase-like"/>
    <property type="match status" value="1"/>
</dbReference>
<sequence>MALLSPAKRMLSVADFGAIGDGVADDTAALQAALDRVPANGGTFVDIPPGTYKVTATLNINFTQDSAAHVGIMSHGAILKSAITDGSPVLQVVSNAVVRFFLIEGLQIRGNGDEGHGLVLRADNQAVFLYNICLRDVFIEGCGGDGCQLLGNVFESQVDNCFFRQNQNGLAMGNSPSGGVLSAIHLYGCVFGQNRETGCLLVNDATDAGFHGCYFLENGAWGANCPNGFTLMSNCGFENNWMSAGGFAAGNAGVAFQNFGNMIACSATSRHYQTHLVNGYVTSIFSMTGCFRSGVETAGNMHLSNLSGTSDGRATIISCNGERDYRDGFQVRATEIGSRP</sequence>
<dbReference type="RefSeq" id="WP_144068769.1">
    <property type="nucleotide sequence ID" value="NZ_CP041636.1"/>
</dbReference>
<name>A0A516H1Z0_9PROT</name>
<dbReference type="EMBL" id="CP041636">
    <property type="protein sequence ID" value="QDO97788.1"/>
    <property type="molecule type" value="Genomic_DNA"/>
</dbReference>
<feature type="domain" description="Rhamnogalacturonase A/B/Epimerase-like pectate lyase" evidence="1">
    <location>
        <begin position="12"/>
        <end position="61"/>
    </location>
</feature>
<protein>
    <recommendedName>
        <fullName evidence="1">Rhamnogalacturonase A/B/Epimerase-like pectate lyase domain-containing protein</fullName>
    </recommendedName>
</protein>
<dbReference type="Pfam" id="PF12708">
    <property type="entry name" value="Pect-lyase_RHGA_epim"/>
    <property type="match status" value="1"/>
</dbReference>
<organism evidence="2 3">
    <name type="scientific">Ferrovibrio terrae</name>
    <dbReference type="NCBI Taxonomy" id="2594003"/>
    <lineage>
        <taxon>Bacteria</taxon>
        <taxon>Pseudomonadati</taxon>
        <taxon>Pseudomonadota</taxon>
        <taxon>Alphaproteobacteria</taxon>
        <taxon>Rhodospirillales</taxon>
        <taxon>Rhodospirillaceae</taxon>
        <taxon>Ferrovibrio</taxon>
    </lineage>
</organism>
<dbReference type="InterPro" id="IPR012334">
    <property type="entry name" value="Pectin_lyas_fold"/>
</dbReference>
<evidence type="ECO:0000313" key="2">
    <source>
        <dbReference type="EMBL" id="QDO97788.1"/>
    </source>
</evidence>
<proteinExistence type="predicted"/>
<dbReference type="InterPro" id="IPR024535">
    <property type="entry name" value="RHGA/B-epi-like_pectate_lyase"/>
</dbReference>
<dbReference type="Proteomes" id="UP000317496">
    <property type="component" value="Chromosome"/>
</dbReference>
<accession>A0A516H1Z0</accession>
<evidence type="ECO:0000313" key="3">
    <source>
        <dbReference type="Proteomes" id="UP000317496"/>
    </source>
</evidence>
<evidence type="ECO:0000259" key="1">
    <source>
        <dbReference type="Pfam" id="PF12708"/>
    </source>
</evidence>
<gene>
    <name evidence="2" type="ORF">FNB15_11140</name>
</gene>
<reference evidence="2 3" key="1">
    <citation type="submission" date="2019-07" db="EMBL/GenBank/DDBJ databases">
        <title>Genome sequencing for Ferrovibrio sp. K5.</title>
        <authorList>
            <person name="Park S.-J."/>
        </authorList>
    </citation>
    <scope>NUCLEOTIDE SEQUENCE [LARGE SCALE GENOMIC DNA]</scope>
    <source>
        <strain evidence="2 3">K5</strain>
    </source>
</reference>
<dbReference type="InterPro" id="IPR011050">
    <property type="entry name" value="Pectin_lyase_fold/virulence"/>
</dbReference>
<dbReference type="Gene3D" id="2.160.20.10">
    <property type="entry name" value="Single-stranded right-handed beta-helix, Pectin lyase-like"/>
    <property type="match status" value="1"/>
</dbReference>
<dbReference type="AlphaFoldDB" id="A0A516H1Z0"/>